<accession>A0AA36GKF8</accession>
<proteinExistence type="predicted"/>
<comment type="caution">
    <text evidence="1">The sequence shown here is derived from an EMBL/GenBank/DDBJ whole genome shotgun (WGS) entry which is preliminary data.</text>
</comment>
<name>A0AA36GKF8_CYLNA</name>
<evidence type="ECO:0000313" key="2">
    <source>
        <dbReference type="Proteomes" id="UP001176961"/>
    </source>
</evidence>
<protein>
    <submittedName>
        <fullName evidence="1">Uncharacterized protein</fullName>
    </submittedName>
</protein>
<sequence length="413" mass="47669">MSKKYISIYRTGDEYATVEHNGDKIRDITWNTGEEPFDLTDDDIRKVVDFRIEFDKVKREVLAYTAAGRTGIVRCKRNAAKREELAQTIHDISETCELIKTLGSQIHTDARDENENTRADTVEEIPCDGEPRFIGLSRQGQLIFFCFKREHNTTKGELFYAFPNRGEDILGRKCSEVLGKLPENGMKNEIRQHIRKLCEYDGLEILATERIDENEFIDKVLNNIDFFIILYDLANLELARRNIRTAKGDWWQQTSKGAAFRKRFSKLDADERRTTLSFLTGRLMQDDAECNEEWEEWISSEEVAIVDEITTKLPKMLRVIDHALWASLSNDDNEDTNAPENTRKRALEDATAGIFASADSEEYEKMLAAIGRFPEIGDMLAERHEIMIRVAQTTARARALERKVKAWIDNKKP</sequence>
<dbReference type="EMBL" id="CATQJL010000023">
    <property type="protein sequence ID" value="CAJ0592210.1"/>
    <property type="molecule type" value="Genomic_DNA"/>
</dbReference>
<dbReference type="Proteomes" id="UP001176961">
    <property type="component" value="Unassembled WGS sequence"/>
</dbReference>
<dbReference type="AlphaFoldDB" id="A0AA36GKF8"/>
<organism evidence="1 2">
    <name type="scientific">Cylicocyclus nassatus</name>
    <name type="common">Nematode worm</name>
    <dbReference type="NCBI Taxonomy" id="53992"/>
    <lineage>
        <taxon>Eukaryota</taxon>
        <taxon>Metazoa</taxon>
        <taxon>Ecdysozoa</taxon>
        <taxon>Nematoda</taxon>
        <taxon>Chromadorea</taxon>
        <taxon>Rhabditida</taxon>
        <taxon>Rhabditina</taxon>
        <taxon>Rhabditomorpha</taxon>
        <taxon>Strongyloidea</taxon>
        <taxon>Strongylidae</taxon>
        <taxon>Cylicocyclus</taxon>
    </lineage>
</organism>
<gene>
    <name evidence="1" type="ORF">CYNAS_LOCUS4193</name>
</gene>
<keyword evidence="2" id="KW-1185">Reference proteome</keyword>
<evidence type="ECO:0000313" key="1">
    <source>
        <dbReference type="EMBL" id="CAJ0592210.1"/>
    </source>
</evidence>
<reference evidence="1" key="1">
    <citation type="submission" date="2023-07" db="EMBL/GenBank/DDBJ databases">
        <authorList>
            <consortium name="CYATHOMIX"/>
        </authorList>
    </citation>
    <scope>NUCLEOTIDE SEQUENCE</scope>
    <source>
        <strain evidence="1">N/A</strain>
    </source>
</reference>